<dbReference type="NCBIfam" id="TIGR03695">
    <property type="entry name" value="menH_SHCHC"/>
    <property type="match status" value="1"/>
</dbReference>
<keyword evidence="1" id="KW-0474">Menaquinone biosynthesis</keyword>
<proteinExistence type="inferred from homology"/>
<comment type="subunit">
    <text evidence="1">Monomer.</text>
</comment>
<comment type="pathway">
    <text evidence="1">Quinol/quinone metabolism; menaquinone biosynthesis.</text>
</comment>
<dbReference type="GO" id="GO:0009234">
    <property type="term" value="P:menaquinone biosynthetic process"/>
    <property type="evidence" value="ECO:0007669"/>
    <property type="project" value="UniProtKB-UniRule"/>
</dbReference>
<keyword evidence="1 3" id="KW-0456">Lyase</keyword>
<gene>
    <name evidence="1 3" type="primary">menH</name>
    <name evidence="3" type="ORF">I6I39_01395</name>
</gene>
<dbReference type="HAMAP" id="MF_01660">
    <property type="entry name" value="MenH"/>
    <property type="match status" value="1"/>
</dbReference>
<dbReference type="Gene3D" id="3.40.50.1820">
    <property type="entry name" value="alpha/beta hydrolase"/>
    <property type="match status" value="1"/>
</dbReference>
<name>A0A7U0AZT2_YEREN</name>
<dbReference type="PANTHER" id="PTHR42916">
    <property type="entry name" value="2-SUCCINYL-5-ENOLPYRUVYL-6-HYDROXY-3-CYCLOHEXENE-1-CARBOXYLATE SYNTHASE"/>
    <property type="match status" value="1"/>
</dbReference>
<evidence type="ECO:0000313" key="3">
    <source>
        <dbReference type="EMBL" id="QQU48979.1"/>
    </source>
</evidence>
<protein>
    <recommendedName>
        <fullName evidence="1 2">2-succinyl-6-hydroxy-2,4-cyclohexadiene-1-carboxylate synthase</fullName>
        <shortName evidence="1">SHCHC synthase</shortName>
        <ecNumber evidence="1 2">4.2.99.20</ecNumber>
    </recommendedName>
</protein>
<dbReference type="EC" id="4.2.99.20" evidence="1 2"/>
<comment type="similarity">
    <text evidence="1">Belongs to the AB hydrolase superfamily. MenH family.</text>
</comment>
<evidence type="ECO:0000256" key="1">
    <source>
        <dbReference type="HAMAP-Rule" id="MF_01660"/>
    </source>
</evidence>
<dbReference type="GO" id="GO:0070205">
    <property type="term" value="F:2-succinyl-6-hydroxy-2,4-cyclohexadiene-1-carboxylate synthase activity"/>
    <property type="evidence" value="ECO:0007669"/>
    <property type="project" value="UniProtKB-UniRule"/>
</dbReference>
<organism evidence="3 4">
    <name type="scientific">Yersinia enterocolitica</name>
    <dbReference type="NCBI Taxonomy" id="630"/>
    <lineage>
        <taxon>Bacteria</taxon>
        <taxon>Pseudomonadati</taxon>
        <taxon>Pseudomonadota</taxon>
        <taxon>Gammaproteobacteria</taxon>
        <taxon>Enterobacterales</taxon>
        <taxon>Yersiniaceae</taxon>
        <taxon>Yersinia</taxon>
    </lineage>
</organism>
<dbReference type="InterPro" id="IPR022485">
    <property type="entry name" value="SHCHC_synthase_MenH"/>
</dbReference>
<dbReference type="Pfam" id="PF12697">
    <property type="entry name" value="Abhydrolase_6"/>
    <property type="match status" value="1"/>
</dbReference>
<dbReference type="SUPFAM" id="SSF53474">
    <property type="entry name" value="alpha/beta-Hydrolases"/>
    <property type="match status" value="1"/>
</dbReference>
<comment type="function">
    <text evidence="1">Catalyzes a proton abstraction reaction that results in 2,5-elimination of pyruvate from 2-succinyl-5-enolpyruvyl-6-hydroxy-3-cyclohexene-1-carboxylate (SEPHCHC) and the formation of 2-succinyl-6-hydroxy-2,4-cyclohexadiene-1-carboxylate (SHCHC).</text>
</comment>
<dbReference type="UniPathway" id="UPA01057">
    <property type="reaction ID" value="UER00900"/>
</dbReference>
<dbReference type="UniPathway" id="UPA00079"/>
<sequence>MMTLACRKLDPHPQSPARQHTGPWLVWLHGLLGSGQDWLPVAELCGDYPSVLIDLPGHGNSVALTATGFEDISRQISETLQANGIREYWLAGYSLGGRIAMYHACYGHKVGLQGLLVEGGNLGLESDELRAARFEQDCQWAQRFRHEPLPQVLADWYQQDVFADLDSQQREQLVAVRANNHGPAVADMLEATSLGHQPWLLPALQCLSVPYSYLCGERDHKFQQLAHQYKLPLRTLARAGHNAHRANPGAFAALVLSFLSQSSFLPLSSFLPPSR</sequence>
<reference evidence="3 4" key="1">
    <citation type="submission" date="2021-01" db="EMBL/GenBank/DDBJ databases">
        <title>FDA dAtabase for Regulatory Grade micrObial Sequences (FDA-ARGOS): Supporting development and validation of Infectious Disease Dx tests.</title>
        <authorList>
            <person name="Blissenbach B."/>
            <person name="Krut O."/>
            <person name="Tallon L."/>
            <person name="Sadzewicz L."/>
            <person name="Zhao X."/>
            <person name="Boylan J."/>
            <person name="Ott S."/>
            <person name="Bowen H."/>
            <person name="Vavikolanu K."/>
            <person name="Mehta A."/>
            <person name="Aluvathingal J."/>
            <person name="Nadendla S."/>
            <person name="Yan Y."/>
            <person name="Sichtig H."/>
        </authorList>
    </citation>
    <scope>NUCLEOTIDE SEQUENCE [LARGE SCALE GENOMIC DNA]</scope>
    <source>
        <strain evidence="3 4">FDAARGOS_1082</strain>
    </source>
</reference>
<comment type="pathway">
    <text evidence="1">Quinol/quinone metabolism; 1,4-dihydroxy-2-naphthoate biosynthesis; 1,4-dihydroxy-2-naphthoate from chorismate: step 3/7.</text>
</comment>
<dbReference type="Proteomes" id="UP000595309">
    <property type="component" value="Chromosome"/>
</dbReference>
<evidence type="ECO:0000313" key="4">
    <source>
        <dbReference type="Proteomes" id="UP000595309"/>
    </source>
</evidence>
<dbReference type="EMBL" id="CP068146">
    <property type="protein sequence ID" value="QQU48979.1"/>
    <property type="molecule type" value="Genomic_DNA"/>
</dbReference>
<comment type="catalytic activity">
    <reaction evidence="1">
        <text>5-enolpyruvoyl-6-hydroxy-2-succinyl-cyclohex-3-ene-1-carboxylate = (1R,6R)-6-hydroxy-2-succinyl-cyclohexa-2,4-diene-1-carboxylate + pyruvate</text>
        <dbReference type="Rhea" id="RHEA:25597"/>
        <dbReference type="ChEBI" id="CHEBI:15361"/>
        <dbReference type="ChEBI" id="CHEBI:58689"/>
        <dbReference type="ChEBI" id="CHEBI:58818"/>
        <dbReference type="EC" id="4.2.99.20"/>
    </reaction>
</comment>
<accession>A0A7U0AZT2</accession>
<dbReference type="PANTHER" id="PTHR42916:SF1">
    <property type="entry name" value="PROTEIN PHYLLO, CHLOROPLASTIC"/>
    <property type="match status" value="1"/>
</dbReference>
<dbReference type="InterPro" id="IPR029058">
    <property type="entry name" value="AB_hydrolase_fold"/>
</dbReference>
<evidence type="ECO:0000256" key="2">
    <source>
        <dbReference type="NCBIfam" id="TIGR03695"/>
    </source>
</evidence>
<dbReference type="AlphaFoldDB" id="A0A7U0AZT2"/>
<dbReference type="InterPro" id="IPR000073">
    <property type="entry name" value="AB_hydrolase_1"/>
</dbReference>
<dbReference type="NCBIfam" id="NF008340">
    <property type="entry name" value="PRK11126.1"/>
    <property type="match status" value="1"/>
</dbReference>